<reference evidence="1 2" key="1">
    <citation type="journal article" date="2013" name="Proc. Natl. Acad. Sci. U.S.A.">
        <title>Improving the coverage of the cyanobacterial phylum using diversity-driven genome sequencing.</title>
        <authorList>
            <person name="Shih P.M."/>
            <person name="Wu D."/>
            <person name="Latifi A."/>
            <person name="Axen S.D."/>
            <person name="Fewer D.P."/>
            <person name="Talla E."/>
            <person name="Calteau A."/>
            <person name="Cai F."/>
            <person name="Tandeau de Marsac N."/>
            <person name="Rippka R."/>
            <person name="Herdman M."/>
            <person name="Sivonen K."/>
            <person name="Coursin T."/>
            <person name="Laurent T."/>
            <person name="Goodwin L."/>
            <person name="Nolan M."/>
            <person name="Davenport K.W."/>
            <person name="Han C.S."/>
            <person name="Rubin E.M."/>
            <person name="Eisen J.A."/>
            <person name="Woyke T."/>
            <person name="Gugger M."/>
            <person name="Kerfeld C.A."/>
        </authorList>
    </citation>
    <scope>NUCLEOTIDE SEQUENCE [LARGE SCALE GENOMIC DNA]</scope>
    <source>
        <strain evidence="1 2">PCC 7429</strain>
    </source>
</reference>
<evidence type="ECO:0000313" key="1">
    <source>
        <dbReference type="EMBL" id="ELS34159.1"/>
    </source>
</evidence>
<proteinExistence type="predicted"/>
<protein>
    <submittedName>
        <fullName evidence="1">Uncharacterized protein</fullName>
    </submittedName>
</protein>
<dbReference type="EMBL" id="ALWB01000017">
    <property type="protein sequence ID" value="ELS34159.1"/>
    <property type="molecule type" value="Genomic_DNA"/>
</dbReference>
<organism evidence="1 2">
    <name type="scientific">Pseudanabaena biceps PCC 7429</name>
    <dbReference type="NCBI Taxonomy" id="927668"/>
    <lineage>
        <taxon>Bacteria</taxon>
        <taxon>Bacillati</taxon>
        <taxon>Cyanobacteriota</taxon>
        <taxon>Cyanophyceae</taxon>
        <taxon>Pseudanabaenales</taxon>
        <taxon>Pseudanabaenaceae</taxon>
        <taxon>Pseudanabaena</taxon>
    </lineage>
</organism>
<sequence>MSITLEMTIAPIYGIKMGGAKFRLFLIFLAIQKEKDDKPIFLFFSCYNGGSIQSQFIRID</sequence>
<dbReference type="AlphaFoldDB" id="L8N4T8"/>
<accession>L8N4T8</accession>
<name>L8N4T8_9CYAN</name>
<comment type="caution">
    <text evidence="1">The sequence shown here is derived from an EMBL/GenBank/DDBJ whole genome shotgun (WGS) entry which is preliminary data.</text>
</comment>
<keyword evidence="2" id="KW-1185">Reference proteome</keyword>
<dbReference type="PATRIC" id="fig|927668.3.peg.830"/>
<gene>
    <name evidence="1" type="ORF">Pse7429DRAFT_0641</name>
</gene>
<dbReference type="Proteomes" id="UP000011201">
    <property type="component" value="Unassembled WGS sequence"/>
</dbReference>
<evidence type="ECO:0000313" key="2">
    <source>
        <dbReference type="Proteomes" id="UP000011201"/>
    </source>
</evidence>